<evidence type="ECO:0000259" key="2">
    <source>
        <dbReference type="Pfam" id="PF01979"/>
    </source>
</evidence>
<comment type="caution">
    <text evidence="3">The sequence shown here is derived from an EMBL/GenBank/DDBJ whole genome shotgun (WGS) entry which is preliminary data.</text>
</comment>
<reference evidence="4" key="1">
    <citation type="journal article" date="2016" name="Genome Announc.">
        <title>Draft Genome Sequences of Five Rapidly Growing Mycobacterium Species, M. thermoresistibile, M. fortuitum subsp. acetamidolyticum, M. canariasense, M. brisbanense, and M. novocastrense.</title>
        <authorList>
            <person name="Katahira K."/>
            <person name="Ogura Y."/>
            <person name="Gotoh Y."/>
            <person name="Hayashi T."/>
        </authorList>
    </citation>
    <scope>NUCLEOTIDE SEQUENCE [LARGE SCALE GENOMIC DNA]</scope>
    <source>
        <strain evidence="4">JCM15654</strain>
    </source>
</reference>
<gene>
    <name evidence="3" type="ORF">RMCB_0205</name>
</gene>
<dbReference type="EMBL" id="BCSX01000003">
    <property type="protein sequence ID" value="GAS86109.1"/>
    <property type="molecule type" value="Genomic_DNA"/>
</dbReference>
<dbReference type="PANTHER" id="PTHR43794:SF11">
    <property type="entry name" value="AMIDOHYDROLASE-RELATED DOMAIN-CONTAINING PROTEIN"/>
    <property type="match status" value="1"/>
</dbReference>
<dbReference type="Gene3D" id="2.30.40.10">
    <property type="entry name" value="Urease, subunit C, domain 1"/>
    <property type="match status" value="1"/>
</dbReference>
<dbReference type="OrthoDB" id="3189065at2"/>
<keyword evidence="1" id="KW-0378">Hydrolase</keyword>
<dbReference type="InterPro" id="IPR050287">
    <property type="entry name" value="MTA/SAH_deaminase"/>
</dbReference>
<evidence type="ECO:0000313" key="4">
    <source>
        <dbReference type="Proteomes" id="UP000069620"/>
    </source>
</evidence>
<dbReference type="GO" id="GO:0016810">
    <property type="term" value="F:hydrolase activity, acting on carbon-nitrogen (but not peptide) bonds"/>
    <property type="evidence" value="ECO:0007669"/>
    <property type="project" value="InterPro"/>
</dbReference>
<dbReference type="STRING" id="146020.RMCB_0205"/>
<dbReference type="InterPro" id="IPR032466">
    <property type="entry name" value="Metal_Hydrolase"/>
</dbReference>
<dbReference type="RefSeq" id="WP_062827264.1">
    <property type="nucleotide sequence ID" value="NZ_BCSX01000003.1"/>
</dbReference>
<reference evidence="4" key="2">
    <citation type="submission" date="2016-02" db="EMBL/GenBank/DDBJ databases">
        <title>Draft genome sequence of five rapidly growing Mycobacterium species.</title>
        <authorList>
            <person name="Katahira K."/>
            <person name="Gotou Y."/>
            <person name="Iida K."/>
            <person name="Ogura Y."/>
            <person name="Hayashi T."/>
        </authorList>
    </citation>
    <scope>NUCLEOTIDE SEQUENCE [LARGE SCALE GENOMIC DNA]</scope>
    <source>
        <strain evidence="4">JCM15654</strain>
    </source>
</reference>
<proteinExistence type="predicted"/>
<dbReference type="SUPFAM" id="SSF51556">
    <property type="entry name" value="Metallo-dependent hydrolases"/>
    <property type="match status" value="1"/>
</dbReference>
<feature type="domain" description="Amidohydrolase-related" evidence="2">
    <location>
        <begin position="52"/>
        <end position="410"/>
    </location>
</feature>
<sequence>MTGTRVHTAPWVLTGARAIRHGAVAVTGSRIVAVGSVDELHRAGEVVEWSGTLIPGLVNAHTHLQYTHMAELGQGSYDSFEAWSTAFEAEYSRRGDWRASAELGLETAIRSGTTAIGDVVTHAEALNVLSAGRMHGIAYWEVMAWHDTDWSERGRQETLAVLAQATGAVGLSPHAPYSLDTGVLDDLGKLARELGLRSHVHVAESSAEHDYIAGGAGPLAEQWRAWGHGEFALLRGGGAAVRPVIYADTLGVLGTHTHIAHGIYVDADDRARLRDTCTVVALCPRSNAVLGLDAAPVAAYLREGNPIAVGTDSLSSSPSLDVLADAAALHRIARDQGYTAPDLHARLFTAATAGGAAAMGLGDQIGTLTAGKLADITVLGIEESTAADTLAAIVEAGAGSAVATIIDGEIRFERAAVSAQR</sequence>
<evidence type="ECO:0000313" key="3">
    <source>
        <dbReference type="EMBL" id="GAS86109.1"/>
    </source>
</evidence>
<keyword evidence="4" id="KW-1185">Reference proteome</keyword>
<dbReference type="PANTHER" id="PTHR43794">
    <property type="entry name" value="AMINOHYDROLASE SSNA-RELATED"/>
    <property type="match status" value="1"/>
</dbReference>
<accession>A0A100VU73</accession>
<dbReference type="AlphaFoldDB" id="A0A100VU73"/>
<evidence type="ECO:0000256" key="1">
    <source>
        <dbReference type="ARBA" id="ARBA00022801"/>
    </source>
</evidence>
<dbReference type="SUPFAM" id="SSF51338">
    <property type="entry name" value="Composite domain of metallo-dependent hydrolases"/>
    <property type="match status" value="2"/>
</dbReference>
<dbReference type="Pfam" id="PF01979">
    <property type="entry name" value="Amidohydro_1"/>
    <property type="match status" value="1"/>
</dbReference>
<organism evidence="3 4">
    <name type="scientific">Mycolicibacterium brisbanense</name>
    <dbReference type="NCBI Taxonomy" id="146020"/>
    <lineage>
        <taxon>Bacteria</taxon>
        <taxon>Bacillati</taxon>
        <taxon>Actinomycetota</taxon>
        <taxon>Actinomycetes</taxon>
        <taxon>Mycobacteriales</taxon>
        <taxon>Mycobacteriaceae</taxon>
        <taxon>Mycolicibacterium</taxon>
    </lineage>
</organism>
<dbReference type="InterPro" id="IPR011059">
    <property type="entry name" value="Metal-dep_hydrolase_composite"/>
</dbReference>
<dbReference type="Proteomes" id="UP000069620">
    <property type="component" value="Unassembled WGS sequence"/>
</dbReference>
<name>A0A100VU73_9MYCO</name>
<dbReference type="InterPro" id="IPR006680">
    <property type="entry name" value="Amidohydro-rel"/>
</dbReference>
<protein>
    <submittedName>
        <fullName evidence="3">Cytosine deaminase</fullName>
    </submittedName>
</protein>
<dbReference type="Gene3D" id="3.20.20.140">
    <property type="entry name" value="Metal-dependent hydrolases"/>
    <property type="match status" value="1"/>
</dbReference>